<dbReference type="EMBL" id="QWLN02007099">
    <property type="protein sequence ID" value="TEA35881.1"/>
    <property type="molecule type" value="Genomic_DNA"/>
</dbReference>
<keyword evidence="2" id="KW-1185">Reference proteome</keyword>
<evidence type="ECO:0000313" key="1">
    <source>
        <dbReference type="EMBL" id="TEA35881.1"/>
    </source>
</evidence>
<protein>
    <submittedName>
        <fullName evidence="1">Uncharacterized protein</fullName>
    </submittedName>
</protein>
<reference evidence="1 2" key="1">
    <citation type="journal article" date="2018" name="Genomics">
        <title>Molecular footprints of inshore aquatic adaptation in Indo-Pacific humpback dolphin (Sousa chinensis).</title>
        <authorList>
            <person name="Ming Y."/>
            <person name="Jian J."/>
            <person name="Yu F."/>
            <person name="Yu X."/>
            <person name="Wang J."/>
            <person name="Liu W."/>
        </authorList>
    </citation>
    <scope>NUCLEOTIDE SEQUENCE [LARGE SCALE GENOMIC DNA]</scope>
    <source>
        <strain evidence="1">MY-2018</strain>
        <tissue evidence="1">Skin</tissue>
    </source>
</reference>
<accession>A0A484GK72</accession>
<name>A0A484GK72_SOUCH</name>
<comment type="caution">
    <text evidence="1">The sequence shown here is derived from an EMBL/GenBank/DDBJ whole genome shotgun (WGS) entry which is preliminary data.</text>
</comment>
<evidence type="ECO:0000313" key="2">
    <source>
        <dbReference type="Proteomes" id="UP000295264"/>
    </source>
</evidence>
<proteinExistence type="predicted"/>
<sequence length="45" mass="5207">CIHKVKYHCIYRLIHVTNSSNANTFLDLRSICIQRRNLSSVGNCD</sequence>
<feature type="non-terminal residue" evidence="1">
    <location>
        <position position="1"/>
    </location>
</feature>
<organism evidence="1 2">
    <name type="scientific">Sousa chinensis</name>
    <name type="common">Indo-pacific humpbacked dolphin</name>
    <name type="synonym">Steno chinensis</name>
    <dbReference type="NCBI Taxonomy" id="103600"/>
    <lineage>
        <taxon>Eukaryota</taxon>
        <taxon>Metazoa</taxon>
        <taxon>Chordata</taxon>
        <taxon>Craniata</taxon>
        <taxon>Vertebrata</taxon>
        <taxon>Euteleostomi</taxon>
        <taxon>Mammalia</taxon>
        <taxon>Eutheria</taxon>
        <taxon>Laurasiatheria</taxon>
        <taxon>Artiodactyla</taxon>
        <taxon>Whippomorpha</taxon>
        <taxon>Cetacea</taxon>
        <taxon>Odontoceti</taxon>
        <taxon>Delphinidae</taxon>
        <taxon>Sousa</taxon>
    </lineage>
</organism>
<gene>
    <name evidence="1" type="ORF">DBR06_SOUSAS50410007</name>
</gene>
<dbReference type="Proteomes" id="UP000295264">
    <property type="component" value="Unassembled WGS sequence"/>
</dbReference>
<dbReference type="AlphaFoldDB" id="A0A484GK72"/>